<reference evidence="1 2" key="1">
    <citation type="submission" date="2019-10" db="EMBL/GenBank/DDBJ databases">
        <authorList>
            <person name="Palmer J.M."/>
        </authorList>
    </citation>
    <scope>NUCLEOTIDE SEQUENCE [LARGE SCALE GENOMIC DNA]</scope>
    <source>
        <strain evidence="1 2">TWF696</strain>
    </source>
</reference>
<protein>
    <recommendedName>
        <fullName evidence="3">VOC domain-containing protein</fullName>
    </recommendedName>
</protein>
<comment type="caution">
    <text evidence="1">The sequence shown here is derived from an EMBL/GenBank/DDBJ whole genome shotgun (WGS) entry which is preliminary data.</text>
</comment>
<sequence>MGINHFCIRVRLSKWEETKRFYLAAFEPLGYKILMSFQNDMVIGFGNEHPDFWLTCNAHGPVDDGVHFAMNADSRAAVQGFHAAGIATGGTCNGPAGPRPMYGERYYAAFVRDPNGNNVEVVTFASE</sequence>
<dbReference type="AlphaFoldDB" id="A0AAV9V186"/>
<keyword evidence="2" id="KW-1185">Reference proteome</keyword>
<dbReference type="InterPro" id="IPR029068">
    <property type="entry name" value="Glyas_Bleomycin-R_OHBP_Dase"/>
</dbReference>
<dbReference type="Gene3D" id="3.10.180.10">
    <property type="entry name" value="2,3-Dihydroxybiphenyl 1,2-Dioxygenase, domain 1"/>
    <property type="match status" value="1"/>
</dbReference>
<evidence type="ECO:0000313" key="2">
    <source>
        <dbReference type="Proteomes" id="UP001375240"/>
    </source>
</evidence>
<dbReference type="EMBL" id="JAVHNQ010000003">
    <property type="protein sequence ID" value="KAK6353354.1"/>
    <property type="molecule type" value="Genomic_DNA"/>
</dbReference>
<proteinExistence type="predicted"/>
<dbReference type="CDD" id="cd07262">
    <property type="entry name" value="VOC_like"/>
    <property type="match status" value="1"/>
</dbReference>
<gene>
    <name evidence="1" type="ORF">TWF696_005322</name>
</gene>
<evidence type="ECO:0000313" key="1">
    <source>
        <dbReference type="EMBL" id="KAK6353354.1"/>
    </source>
</evidence>
<dbReference type="SUPFAM" id="SSF54593">
    <property type="entry name" value="Glyoxalase/Bleomycin resistance protein/Dihydroxybiphenyl dioxygenase"/>
    <property type="match status" value="1"/>
</dbReference>
<accession>A0AAV9V186</accession>
<evidence type="ECO:0008006" key="3">
    <source>
        <dbReference type="Google" id="ProtNLM"/>
    </source>
</evidence>
<dbReference type="PANTHER" id="PTHR35006:SF2">
    <property type="entry name" value="GLYOXALASE FAMILY PROTEIN (AFU_ORTHOLOGUE AFUA_5G14830)"/>
    <property type="match status" value="1"/>
</dbReference>
<dbReference type="PANTHER" id="PTHR35006">
    <property type="entry name" value="GLYOXALASE FAMILY PROTEIN (AFU_ORTHOLOGUE AFUA_5G14830)"/>
    <property type="match status" value="1"/>
</dbReference>
<organism evidence="1 2">
    <name type="scientific">Orbilia brochopaga</name>
    <dbReference type="NCBI Taxonomy" id="3140254"/>
    <lineage>
        <taxon>Eukaryota</taxon>
        <taxon>Fungi</taxon>
        <taxon>Dikarya</taxon>
        <taxon>Ascomycota</taxon>
        <taxon>Pezizomycotina</taxon>
        <taxon>Orbiliomycetes</taxon>
        <taxon>Orbiliales</taxon>
        <taxon>Orbiliaceae</taxon>
        <taxon>Orbilia</taxon>
    </lineage>
</organism>
<name>A0AAV9V186_9PEZI</name>
<dbReference type="Proteomes" id="UP001375240">
    <property type="component" value="Unassembled WGS sequence"/>
</dbReference>